<comment type="caution">
    <text evidence="2">The sequence shown here is derived from an EMBL/GenBank/DDBJ whole genome shotgun (WGS) entry which is preliminary data.</text>
</comment>
<reference evidence="2" key="2">
    <citation type="submission" date="2021-04" db="EMBL/GenBank/DDBJ databases">
        <authorList>
            <person name="Gilroy R."/>
        </authorList>
    </citation>
    <scope>NUCLEOTIDE SEQUENCE</scope>
    <source>
        <strain evidence="2">ChiHjej9B8-13557</strain>
    </source>
</reference>
<feature type="signal peptide" evidence="1">
    <location>
        <begin position="1"/>
        <end position="21"/>
    </location>
</feature>
<accession>A0A9D2S7W2</accession>
<evidence type="ECO:0000313" key="3">
    <source>
        <dbReference type="Proteomes" id="UP000824211"/>
    </source>
</evidence>
<protein>
    <recommendedName>
        <fullName evidence="4">Lipoprotein</fullName>
    </recommendedName>
</protein>
<evidence type="ECO:0000313" key="2">
    <source>
        <dbReference type="EMBL" id="HJB59324.1"/>
    </source>
</evidence>
<name>A0A9D2S7W2_9FIRM</name>
<dbReference type="PROSITE" id="PS51257">
    <property type="entry name" value="PROKAR_LIPOPROTEIN"/>
    <property type="match status" value="1"/>
</dbReference>
<feature type="chain" id="PRO_5038448337" description="Lipoprotein" evidence="1">
    <location>
        <begin position="22"/>
        <end position="215"/>
    </location>
</feature>
<dbReference type="Proteomes" id="UP000824211">
    <property type="component" value="Unassembled WGS sequence"/>
</dbReference>
<organism evidence="2 3">
    <name type="scientific">Candidatus Faecalibacterium faecipullorum</name>
    <dbReference type="NCBI Taxonomy" id="2838578"/>
    <lineage>
        <taxon>Bacteria</taxon>
        <taxon>Bacillati</taxon>
        <taxon>Bacillota</taxon>
        <taxon>Clostridia</taxon>
        <taxon>Eubacteriales</taxon>
        <taxon>Oscillospiraceae</taxon>
        <taxon>Faecalibacterium</taxon>
    </lineage>
</organism>
<keyword evidence="1" id="KW-0732">Signal</keyword>
<evidence type="ECO:0008006" key="4">
    <source>
        <dbReference type="Google" id="ProtNLM"/>
    </source>
</evidence>
<dbReference type="EMBL" id="DWXX01000116">
    <property type="protein sequence ID" value="HJB59324.1"/>
    <property type="molecule type" value="Genomic_DNA"/>
</dbReference>
<proteinExistence type="predicted"/>
<gene>
    <name evidence="2" type="ORF">H9771_06690</name>
</gene>
<reference evidence="2" key="1">
    <citation type="journal article" date="2021" name="PeerJ">
        <title>Extensive microbial diversity within the chicken gut microbiome revealed by metagenomics and culture.</title>
        <authorList>
            <person name="Gilroy R."/>
            <person name="Ravi A."/>
            <person name="Getino M."/>
            <person name="Pursley I."/>
            <person name="Horton D.L."/>
            <person name="Alikhan N.F."/>
            <person name="Baker D."/>
            <person name="Gharbi K."/>
            <person name="Hall N."/>
            <person name="Watson M."/>
            <person name="Adriaenssens E.M."/>
            <person name="Foster-Nyarko E."/>
            <person name="Jarju S."/>
            <person name="Secka A."/>
            <person name="Antonio M."/>
            <person name="Oren A."/>
            <person name="Chaudhuri R.R."/>
            <person name="La Ragione R."/>
            <person name="Hildebrand F."/>
            <person name="Pallen M.J."/>
        </authorList>
    </citation>
    <scope>NUCLEOTIDE SEQUENCE</scope>
    <source>
        <strain evidence="2">ChiHjej9B8-13557</strain>
    </source>
</reference>
<evidence type="ECO:0000256" key="1">
    <source>
        <dbReference type="SAM" id="SignalP"/>
    </source>
</evidence>
<dbReference type="AlphaFoldDB" id="A0A9D2S7W2"/>
<sequence>MKLKKIASLMLAGIMAVSMLAACGEASSNGGNGGTGDVTPTSTYTSTIMGKTAATTQAILKSGSNTKLDQAVAYTAANCKYVAEEDALKACIGTSDFAKVAQEFMGNAVYTDKMNNNAPGTNFTKLWGTDDVTVYTLLSIKRSYNDEYINNRVVEFVNELGSILVDKTENASGTYDYTINIAKADCLENKKEANADADDVIIGIAVTLDYTEDTF</sequence>